<organism evidence="1 2">
    <name type="scientific">Clonorchis sinensis</name>
    <name type="common">Chinese liver fluke</name>
    <dbReference type="NCBI Taxonomy" id="79923"/>
    <lineage>
        <taxon>Eukaryota</taxon>
        <taxon>Metazoa</taxon>
        <taxon>Spiralia</taxon>
        <taxon>Lophotrochozoa</taxon>
        <taxon>Platyhelminthes</taxon>
        <taxon>Trematoda</taxon>
        <taxon>Digenea</taxon>
        <taxon>Opisthorchiida</taxon>
        <taxon>Opisthorchiata</taxon>
        <taxon>Opisthorchiidae</taxon>
        <taxon>Clonorchis</taxon>
    </lineage>
</organism>
<evidence type="ECO:0000313" key="2">
    <source>
        <dbReference type="Proteomes" id="UP000008909"/>
    </source>
</evidence>
<reference evidence="1" key="1">
    <citation type="journal article" date="2011" name="Genome Biol.">
        <title>The draft genome of the carcinogenic human liver fluke Clonorchis sinensis.</title>
        <authorList>
            <person name="Wang X."/>
            <person name="Chen W."/>
            <person name="Huang Y."/>
            <person name="Sun J."/>
            <person name="Men J."/>
            <person name="Liu H."/>
            <person name="Luo F."/>
            <person name="Guo L."/>
            <person name="Lv X."/>
            <person name="Deng C."/>
            <person name="Zhou C."/>
            <person name="Fan Y."/>
            <person name="Li X."/>
            <person name="Huang L."/>
            <person name="Hu Y."/>
            <person name="Liang C."/>
            <person name="Hu X."/>
            <person name="Xu J."/>
            <person name="Yu X."/>
        </authorList>
    </citation>
    <scope>NUCLEOTIDE SEQUENCE [LARGE SCALE GENOMIC DNA]</scope>
    <source>
        <strain evidence="1">Henan</strain>
    </source>
</reference>
<keyword evidence="2" id="KW-1185">Reference proteome</keyword>
<dbReference type="EMBL" id="DF142941">
    <property type="protein sequence ID" value="GAA49225.1"/>
    <property type="molecule type" value="Genomic_DNA"/>
</dbReference>
<dbReference type="AlphaFoldDB" id="G7Y8E0"/>
<reference key="2">
    <citation type="submission" date="2011-10" db="EMBL/GenBank/DDBJ databases">
        <title>The genome and transcriptome sequence of Clonorchis sinensis provide insights into the carcinogenic liver fluke.</title>
        <authorList>
            <person name="Wang X."/>
            <person name="Huang Y."/>
            <person name="Chen W."/>
            <person name="Liu H."/>
            <person name="Guo L."/>
            <person name="Chen Y."/>
            <person name="Luo F."/>
            <person name="Zhou W."/>
            <person name="Sun J."/>
            <person name="Mao Q."/>
            <person name="Liang P."/>
            <person name="Zhou C."/>
            <person name="Tian Y."/>
            <person name="Men J."/>
            <person name="Lv X."/>
            <person name="Huang L."/>
            <person name="Zhou J."/>
            <person name="Hu Y."/>
            <person name="Li R."/>
            <person name="Zhang F."/>
            <person name="Lei H."/>
            <person name="Li X."/>
            <person name="Hu X."/>
            <person name="Liang C."/>
            <person name="Xu J."/>
            <person name="Wu Z."/>
            <person name="Yu X."/>
        </authorList>
    </citation>
    <scope>NUCLEOTIDE SEQUENCE</scope>
    <source>
        <strain>Henan</strain>
    </source>
</reference>
<gene>
    <name evidence="1" type="ORF">CLF_102708</name>
</gene>
<name>G7Y8E0_CLOSI</name>
<protein>
    <submittedName>
        <fullName evidence="1">Uncharacterized protein</fullName>
    </submittedName>
</protein>
<sequence>MGVAMNPYYMDAQNQSVFYAIGAVGPGESGHITDHPSVDPNVNCSLNWTHHLDKSVLCDVYRTDDITVVTPSEDKYRNKTEILTENQGKKFLQVDEEKYRLGPPFISPKNQQEEISFEGRYEHLKQSNDTRTSLHIVGYPSRKTSRLYDTVILKGKRTIRVSVNLIFYLHDYTHLQTNLVLRETHLEHYKREIQLGSRCGKIDKTSALNAERHVRIIWLDWSDSRSTSFLSRSVLLPAPKIAQQIRLTSNGGWLLMWDDQTVGIDSQVTRVYSCGSGVRYNEQNSGGISGPSGLMSDEH</sequence>
<proteinExistence type="predicted"/>
<evidence type="ECO:0000313" key="1">
    <source>
        <dbReference type="EMBL" id="GAA49225.1"/>
    </source>
</evidence>
<dbReference type="Proteomes" id="UP000008909">
    <property type="component" value="Unassembled WGS sequence"/>
</dbReference>
<dbReference type="PROSITE" id="PS50007">
    <property type="entry name" value="PIPLC_X_DOMAIN"/>
    <property type="match status" value="1"/>
</dbReference>
<accession>G7Y8E0</accession>